<evidence type="ECO:0000256" key="18">
    <source>
        <dbReference type="HAMAP-Rule" id="MF_01966"/>
    </source>
</evidence>
<dbReference type="PIRSF" id="PIRSF017184">
    <property type="entry name" value="Nnr"/>
    <property type="match status" value="1"/>
</dbReference>
<feature type="binding site" evidence="17">
    <location>
        <position position="379"/>
    </location>
    <ligand>
        <name>(6S)-NADPHX</name>
        <dbReference type="ChEBI" id="CHEBI:64076"/>
    </ligand>
</feature>
<dbReference type="InterPro" id="IPR036652">
    <property type="entry name" value="YjeF_N_dom_sf"/>
</dbReference>
<dbReference type="CDD" id="cd01171">
    <property type="entry name" value="YXKO-related"/>
    <property type="match status" value="1"/>
</dbReference>
<comment type="catalytic activity">
    <reaction evidence="16 17 19">
        <text>(6S)-NADPHX + ADP = AMP + phosphate + NADPH + H(+)</text>
        <dbReference type="Rhea" id="RHEA:32235"/>
        <dbReference type="ChEBI" id="CHEBI:15378"/>
        <dbReference type="ChEBI" id="CHEBI:43474"/>
        <dbReference type="ChEBI" id="CHEBI:57783"/>
        <dbReference type="ChEBI" id="CHEBI:64076"/>
        <dbReference type="ChEBI" id="CHEBI:456215"/>
        <dbReference type="ChEBI" id="CHEBI:456216"/>
        <dbReference type="EC" id="4.2.1.136"/>
    </reaction>
</comment>
<accession>A0A9W6GLJ4</accession>
<dbReference type="EC" id="4.2.1.136" evidence="19"/>
<feature type="binding site" evidence="17">
    <location>
        <begin position="416"/>
        <end position="420"/>
    </location>
    <ligand>
        <name>AMP</name>
        <dbReference type="ChEBI" id="CHEBI:456215"/>
    </ligand>
</feature>
<evidence type="ECO:0000256" key="10">
    <source>
        <dbReference type="ARBA" id="ARBA00023027"/>
    </source>
</evidence>
<evidence type="ECO:0000256" key="15">
    <source>
        <dbReference type="ARBA" id="ARBA00048238"/>
    </source>
</evidence>
<evidence type="ECO:0000259" key="20">
    <source>
        <dbReference type="PROSITE" id="PS51383"/>
    </source>
</evidence>
<feature type="binding site" evidence="18">
    <location>
        <position position="128"/>
    </location>
    <ligand>
        <name>K(+)</name>
        <dbReference type="ChEBI" id="CHEBI:29103"/>
    </ligand>
</feature>
<feature type="binding site" evidence="18">
    <location>
        <begin position="132"/>
        <end position="138"/>
    </location>
    <ligand>
        <name>(6S)-NADPHX</name>
        <dbReference type="ChEBI" id="CHEBI:64076"/>
    </ligand>
</feature>
<dbReference type="PANTHER" id="PTHR12592:SF0">
    <property type="entry name" value="ATP-DEPENDENT (S)-NAD(P)H-HYDRATE DEHYDRATASE"/>
    <property type="match status" value="1"/>
</dbReference>
<dbReference type="HAMAP" id="MF_01966">
    <property type="entry name" value="NADHX_epimerase"/>
    <property type="match status" value="1"/>
</dbReference>
<dbReference type="HAMAP" id="MF_01965">
    <property type="entry name" value="NADHX_dehydratase"/>
    <property type="match status" value="1"/>
</dbReference>
<dbReference type="Pfam" id="PF03853">
    <property type="entry name" value="YjeF_N"/>
    <property type="match status" value="1"/>
</dbReference>
<keyword evidence="9 18" id="KW-0630">Potassium</keyword>
<dbReference type="GO" id="GO:0052855">
    <property type="term" value="F:ADP-dependent NAD(P)H-hydrate dehydratase activity"/>
    <property type="evidence" value="ECO:0007669"/>
    <property type="project" value="UniProtKB-UniRule"/>
</dbReference>
<dbReference type="PANTHER" id="PTHR12592">
    <property type="entry name" value="ATP-DEPENDENT (S)-NAD(P)H-HYDRATE DEHYDRATASE FAMILY MEMBER"/>
    <property type="match status" value="1"/>
</dbReference>
<name>A0A9W6GLJ4_9FUSO</name>
<dbReference type="NCBIfam" id="TIGR00197">
    <property type="entry name" value="yjeF_nterm"/>
    <property type="match status" value="1"/>
</dbReference>
<evidence type="ECO:0000256" key="5">
    <source>
        <dbReference type="ARBA" id="ARBA00022723"/>
    </source>
</evidence>
<dbReference type="SUPFAM" id="SSF53613">
    <property type="entry name" value="Ribokinase-like"/>
    <property type="match status" value="1"/>
</dbReference>
<comment type="function">
    <text evidence="18">Catalyzes the epimerization of the S- and R-forms of NAD(P)HX, a damaged form of NAD(P)H that is a result of enzymatic or heat-dependent hydration. This is a prerequisite for the S-specific NAD(P)H-hydrate dehydratase to allow the repair of both epimers of NAD(P)HX.</text>
</comment>
<evidence type="ECO:0000256" key="3">
    <source>
        <dbReference type="ARBA" id="ARBA00006001"/>
    </source>
</evidence>
<reference evidence="22" key="1">
    <citation type="submission" date="2022-12" db="EMBL/GenBank/DDBJ databases">
        <title>Reference genome sequencing for broad-spectrum identification of bacterial and archaeal isolates by mass spectrometry.</title>
        <authorList>
            <person name="Sekiguchi Y."/>
            <person name="Tourlousse D.M."/>
        </authorList>
    </citation>
    <scope>NUCLEOTIDE SEQUENCE</scope>
    <source>
        <strain evidence="22">10succ1</strain>
    </source>
</reference>
<dbReference type="Gene3D" id="3.40.1190.20">
    <property type="match status" value="1"/>
</dbReference>
<feature type="binding site" evidence="17">
    <location>
        <position position="445"/>
    </location>
    <ligand>
        <name>AMP</name>
        <dbReference type="ChEBI" id="CHEBI:456215"/>
    </ligand>
</feature>
<evidence type="ECO:0000256" key="8">
    <source>
        <dbReference type="ARBA" id="ARBA00022857"/>
    </source>
</evidence>
<dbReference type="SUPFAM" id="SSF64153">
    <property type="entry name" value="YjeF N-terminal domain-like"/>
    <property type="match status" value="1"/>
</dbReference>
<feature type="binding site" evidence="17">
    <location>
        <position position="446"/>
    </location>
    <ligand>
        <name>(6S)-NADPHX</name>
        <dbReference type="ChEBI" id="CHEBI:64076"/>
    </ligand>
</feature>
<dbReference type="PROSITE" id="PS51385">
    <property type="entry name" value="YJEF_N"/>
    <property type="match status" value="1"/>
</dbReference>
<proteinExistence type="inferred from homology"/>
<dbReference type="GO" id="GO:0046872">
    <property type="term" value="F:metal ion binding"/>
    <property type="evidence" value="ECO:0007669"/>
    <property type="project" value="UniProtKB-UniRule"/>
</dbReference>
<dbReference type="InterPro" id="IPR030677">
    <property type="entry name" value="Nnr"/>
</dbReference>
<keyword evidence="8 17" id="KW-0521">NADP</keyword>
<dbReference type="GO" id="GO:0005524">
    <property type="term" value="F:ATP binding"/>
    <property type="evidence" value="ECO:0007669"/>
    <property type="project" value="UniProtKB-UniRule"/>
</dbReference>
<comment type="subunit">
    <text evidence="17">Homotetramer.</text>
</comment>
<evidence type="ECO:0000256" key="4">
    <source>
        <dbReference type="ARBA" id="ARBA00009524"/>
    </source>
</evidence>
<evidence type="ECO:0000313" key="22">
    <source>
        <dbReference type="EMBL" id="GLI56175.1"/>
    </source>
</evidence>
<keyword evidence="6 17" id="KW-0547">Nucleotide-binding</keyword>
<keyword evidence="13" id="KW-0511">Multifunctional enzyme</keyword>
<feature type="binding site" evidence="18">
    <location>
        <begin position="57"/>
        <end position="61"/>
    </location>
    <ligand>
        <name>(6S)-NADPHX</name>
        <dbReference type="ChEBI" id="CHEBI:64076"/>
    </ligand>
</feature>
<keyword evidence="12 17" id="KW-0456">Lyase</keyword>
<dbReference type="GO" id="GO:0052856">
    <property type="term" value="F:NAD(P)HX epimerase activity"/>
    <property type="evidence" value="ECO:0007669"/>
    <property type="project" value="UniProtKB-UniRule"/>
</dbReference>
<comment type="similarity">
    <text evidence="3 19">In the N-terminal section; belongs to the NnrE/AIBP family.</text>
</comment>
<comment type="cofactor">
    <cofactor evidence="18 19">
        <name>K(+)</name>
        <dbReference type="ChEBI" id="CHEBI:29103"/>
    </cofactor>
    <text evidence="18 19">Binds 1 potassium ion per subunit.</text>
</comment>
<keyword evidence="5 18" id="KW-0479">Metal-binding</keyword>
<keyword evidence="23" id="KW-1185">Reference proteome</keyword>
<comment type="similarity">
    <text evidence="4 19">In the C-terminal section; belongs to the NnrD/CARKD family.</text>
</comment>
<feature type="binding site" evidence="18">
    <location>
        <position position="164"/>
    </location>
    <ligand>
        <name>K(+)</name>
        <dbReference type="ChEBI" id="CHEBI:29103"/>
    </ligand>
</feature>
<evidence type="ECO:0000256" key="14">
    <source>
        <dbReference type="ARBA" id="ARBA00025153"/>
    </source>
</evidence>
<dbReference type="Gene3D" id="3.40.50.10260">
    <property type="entry name" value="YjeF N-terminal domain"/>
    <property type="match status" value="1"/>
</dbReference>
<feature type="binding site" evidence="17">
    <location>
        <position position="328"/>
    </location>
    <ligand>
        <name>(6S)-NADPHX</name>
        <dbReference type="ChEBI" id="CHEBI:64076"/>
    </ligand>
</feature>
<comment type="caution">
    <text evidence="18">Lacks conserved residue(s) required for the propagation of feature annotation.</text>
</comment>
<dbReference type="GO" id="GO:0046496">
    <property type="term" value="P:nicotinamide nucleotide metabolic process"/>
    <property type="evidence" value="ECO:0007669"/>
    <property type="project" value="UniProtKB-UniRule"/>
</dbReference>
<evidence type="ECO:0000259" key="21">
    <source>
        <dbReference type="PROSITE" id="PS51385"/>
    </source>
</evidence>
<evidence type="ECO:0000313" key="23">
    <source>
        <dbReference type="Proteomes" id="UP001144471"/>
    </source>
</evidence>
<comment type="function">
    <text evidence="17">Catalyzes the dehydration of the S-form of NAD(P)HX at the expense of ADP, which is converted to AMP. Together with NAD(P)HX epimerase, which catalyzes the epimerization of the S- and R-forms, the enzyme allows the repair of both epimers of NAD(P)HX, a damaged form of NAD(P)H that is a result of enzymatic or heat-dependent hydration.</text>
</comment>
<evidence type="ECO:0000256" key="13">
    <source>
        <dbReference type="ARBA" id="ARBA00023268"/>
    </source>
</evidence>
<comment type="catalytic activity">
    <reaction evidence="2 18 19">
        <text>(6R)-NADPHX = (6S)-NADPHX</text>
        <dbReference type="Rhea" id="RHEA:32227"/>
        <dbReference type="ChEBI" id="CHEBI:64076"/>
        <dbReference type="ChEBI" id="CHEBI:64077"/>
        <dbReference type="EC" id="5.1.99.6"/>
    </reaction>
</comment>
<dbReference type="InterPro" id="IPR029056">
    <property type="entry name" value="Ribokinase-like"/>
</dbReference>
<evidence type="ECO:0000256" key="17">
    <source>
        <dbReference type="HAMAP-Rule" id="MF_01965"/>
    </source>
</evidence>
<comment type="catalytic activity">
    <reaction evidence="1 18 19">
        <text>(6R)-NADHX = (6S)-NADHX</text>
        <dbReference type="Rhea" id="RHEA:32215"/>
        <dbReference type="ChEBI" id="CHEBI:64074"/>
        <dbReference type="ChEBI" id="CHEBI:64075"/>
        <dbReference type="EC" id="5.1.99.6"/>
    </reaction>
</comment>
<evidence type="ECO:0000256" key="7">
    <source>
        <dbReference type="ARBA" id="ARBA00022840"/>
    </source>
</evidence>
<comment type="similarity">
    <text evidence="18">Belongs to the NnrE/AIBP family.</text>
</comment>
<evidence type="ECO:0000256" key="19">
    <source>
        <dbReference type="PIRNR" id="PIRNR017184"/>
    </source>
</evidence>
<evidence type="ECO:0000256" key="11">
    <source>
        <dbReference type="ARBA" id="ARBA00023235"/>
    </source>
</evidence>
<dbReference type="PROSITE" id="PS51383">
    <property type="entry name" value="YJEF_C_3"/>
    <property type="match status" value="1"/>
</dbReference>
<comment type="cofactor">
    <cofactor evidence="17">
        <name>Mg(2+)</name>
        <dbReference type="ChEBI" id="CHEBI:18420"/>
    </cofactor>
</comment>
<dbReference type="GO" id="GO:0110051">
    <property type="term" value="P:metabolite repair"/>
    <property type="evidence" value="ECO:0007669"/>
    <property type="project" value="TreeGrafter"/>
</dbReference>
<comment type="caution">
    <text evidence="22">The sequence shown here is derived from an EMBL/GenBank/DDBJ whole genome shotgun (WGS) entry which is preliminary data.</text>
</comment>
<protein>
    <recommendedName>
        <fullName evidence="19">Bifunctional NAD(P)H-hydrate repair enzyme</fullName>
    </recommendedName>
    <alternativeName>
        <fullName evidence="19">Nicotinamide nucleotide repair protein</fullName>
    </alternativeName>
    <domain>
        <recommendedName>
            <fullName evidence="19">ADP-dependent (S)-NAD(P)H-hydrate dehydratase</fullName>
            <ecNumber evidence="19">4.2.1.136</ecNumber>
        </recommendedName>
        <alternativeName>
            <fullName evidence="19">ADP-dependent NAD(P)HX dehydratase</fullName>
        </alternativeName>
    </domain>
    <domain>
        <recommendedName>
            <fullName evidence="19">NAD(P)H-hydrate epimerase</fullName>
            <ecNumber evidence="19">5.1.99.6</ecNumber>
        </recommendedName>
    </domain>
</protein>
<dbReference type="Pfam" id="PF01256">
    <property type="entry name" value="Carb_kinase"/>
    <property type="match status" value="1"/>
</dbReference>
<feature type="domain" description="YjeF N-terminal" evidence="21">
    <location>
        <begin position="9"/>
        <end position="218"/>
    </location>
</feature>
<feature type="binding site" evidence="18">
    <location>
        <position position="161"/>
    </location>
    <ligand>
        <name>(6S)-NADPHX</name>
        <dbReference type="ChEBI" id="CHEBI:64076"/>
    </ligand>
</feature>
<evidence type="ECO:0000256" key="6">
    <source>
        <dbReference type="ARBA" id="ARBA00022741"/>
    </source>
</evidence>
<comment type="similarity">
    <text evidence="17">Belongs to the NnrD/CARKD family.</text>
</comment>
<feature type="binding site" evidence="17">
    <location>
        <position position="257"/>
    </location>
    <ligand>
        <name>(6S)-NADPHX</name>
        <dbReference type="ChEBI" id="CHEBI:64076"/>
    </ligand>
</feature>
<dbReference type="AlphaFoldDB" id="A0A9W6GLJ4"/>
<dbReference type="InterPro" id="IPR004443">
    <property type="entry name" value="YjeF_N_dom"/>
</dbReference>
<dbReference type="EMBL" id="BSDY01000006">
    <property type="protein sequence ID" value="GLI56175.1"/>
    <property type="molecule type" value="Genomic_DNA"/>
</dbReference>
<keyword evidence="7 17" id="KW-0067">ATP-binding</keyword>
<evidence type="ECO:0000256" key="2">
    <source>
        <dbReference type="ARBA" id="ARBA00000909"/>
    </source>
</evidence>
<feature type="domain" description="YjeF C-terminal" evidence="20">
    <location>
        <begin position="222"/>
        <end position="506"/>
    </location>
</feature>
<evidence type="ECO:0000256" key="16">
    <source>
        <dbReference type="ARBA" id="ARBA00049209"/>
    </source>
</evidence>
<keyword evidence="10 17" id="KW-0520">NAD</keyword>
<organism evidence="22 23">
    <name type="scientific">Propionigenium maris DSM 9537</name>
    <dbReference type="NCBI Taxonomy" id="1123000"/>
    <lineage>
        <taxon>Bacteria</taxon>
        <taxon>Fusobacteriati</taxon>
        <taxon>Fusobacteriota</taxon>
        <taxon>Fusobacteriia</taxon>
        <taxon>Fusobacteriales</taxon>
        <taxon>Fusobacteriaceae</taxon>
        <taxon>Propionigenium</taxon>
    </lineage>
</organism>
<dbReference type="InterPro" id="IPR000631">
    <property type="entry name" value="CARKD"/>
</dbReference>
<keyword evidence="11 18" id="KW-0413">Isomerase</keyword>
<dbReference type="Proteomes" id="UP001144471">
    <property type="component" value="Unassembled WGS sequence"/>
</dbReference>
<evidence type="ECO:0000256" key="12">
    <source>
        <dbReference type="ARBA" id="ARBA00023239"/>
    </source>
</evidence>
<comment type="function">
    <text evidence="14 19">Bifunctional enzyme that catalyzes the epimerization of the S- and R-forms of NAD(P)HX and the dehydration of the S-form of NAD(P)HX at the expense of ADP, which is converted to AMP. This allows the repair of both epimers of NAD(P)HX, a damaged form of NAD(P)H that is a result of enzymatic or heat-dependent hydration.</text>
</comment>
<dbReference type="EC" id="5.1.99.6" evidence="19"/>
<feature type="binding site" evidence="18">
    <location>
        <position position="58"/>
    </location>
    <ligand>
        <name>K(+)</name>
        <dbReference type="ChEBI" id="CHEBI:29103"/>
    </ligand>
</feature>
<comment type="catalytic activity">
    <reaction evidence="15 17 19">
        <text>(6S)-NADHX + ADP = AMP + phosphate + NADH + H(+)</text>
        <dbReference type="Rhea" id="RHEA:32223"/>
        <dbReference type="ChEBI" id="CHEBI:15378"/>
        <dbReference type="ChEBI" id="CHEBI:43474"/>
        <dbReference type="ChEBI" id="CHEBI:57945"/>
        <dbReference type="ChEBI" id="CHEBI:64074"/>
        <dbReference type="ChEBI" id="CHEBI:456215"/>
        <dbReference type="ChEBI" id="CHEBI:456216"/>
        <dbReference type="EC" id="4.2.1.136"/>
    </reaction>
</comment>
<evidence type="ECO:0000256" key="1">
    <source>
        <dbReference type="ARBA" id="ARBA00000013"/>
    </source>
</evidence>
<dbReference type="RefSeq" id="WP_281835123.1">
    <property type="nucleotide sequence ID" value="NZ_BSDY01000006.1"/>
</dbReference>
<gene>
    <name evidence="22" type="primary">nnr</name>
    <name evidence="17" type="synonym">nnrD</name>
    <name evidence="18" type="synonym">nnrE</name>
    <name evidence="22" type="ORF">PM10SUCC1_16890</name>
</gene>
<sequence length="522" mass="56509">MKVLSGSEMRSLDERYMRDYGISQEMLMENAALGAYYFLRDNNLLNSPFIFFCGPGNNGGDGLALARKIHSYNRDIRVVLTHSPKKYRGAALTNYNILKKLRVHIEDVEDLDLPSICSDLSEGCIIIDALLGTGLNSRLKSPIKEVVEMINSCGGYKISLDIPTGLSSESGLPLGSAVKSDATISFGLPKYGHFIGRGRTYVPRLANCNISMGEDLIEDSSVKLNLPGPLPRRNPVGHKGSFGRALFISGCDTYLGAPYFNCYSFIQGGGGYSYLFSTRRVIDSVAPSAREVVFIEGGATPGGSLSPDNLKELLMRGDSCDVVAIGSGISLDPQTSELVREFVSTFTGTLIIDGDGLTALKDSLPLLRSREGATILTPHMGEFAGLSGRYIEEIERERVELLREVARNYNSHVILKDASTLIASPEGEIFINPTGNSGMGVAGSGDVLVGILASALASFRLSPMEASSLGVFIHGLAGDMVRDTLGEEGVTPTRMMEILPETIKTFRENYKEIIQNYTPIKL</sequence>
<dbReference type="NCBIfam" id="TIGR00196">
    <property type="entry name" value="yjeF_cterm"/>
    <property type="match status" value="1"/>
</dbReference>
<evidence type="ECO:0000256" key="9">
    <source>
        <dbReference type="ARBA" id="ARBA00022958"/>
    </source>
</evidence>